<keyword evidence="3" id="KW-1185">Reference proteome</keyword>
<dbReference type="Pfam" id="PF04149">
    <property type="entry name" value="DUF397"/>
    <property type="match status" value="3"/>
</dbReference>
<dbReference type="EMBL" id="BJFL01000004">
    <property type="protein sequence ID" value="GDY29551.1"/>
    <property type="molecule type" value="Genomic_DNA"/>
</dbReference>
<name>A0A4D4IZ68_9PSEU</name>
<reference evidence="3" key="1">
    <citation type="submission" date="2019-04" db="EMBL/GenBank/DDBJ databases">
        <title>Draft genome sequence of Pseudonocardiaceae bacterium SL3-2-4.</title>
        <authorList>
            <person name="Ningsih F."/>
            <person name="Yokota A."/>
            <person name="Sakai Y."/>
            <person name="Nanatani K."/>
            <person name="Yabe S."/>
            <person name="Oetari A."/>
            <person name="Sjamsuridzal W."/>
        </authorList>
    </citation>
    <scope>NUCLEOTIDE SEQUENCE [LARGE SCALE GENOMIC DNA]</scope>
    <source>
        <strain evidence="3">SL3-2-4</strain>
    </source>
</reference>
<proteinExistence type="predicted"/>
<gene>
    <name evidence="2" type="ORF">GTS_11840</name>
</gene>
<feature type="domain" description="DUF397" evidence="1">
    <location>
        <begin position="44"/>
        <end position="94"/>
    </location>
</feature>
<dbReference type="AlphaFoldDB" id="A0A4D4IZ68"/>
<evidence type="ECO:0000313" key="2">
    <source>
        <dbReference type="EMBL" id="GDY29551.1"/>
    </source>
</evidence>
<accession>A0A4D4IZ68</accession>
<feature type="domain" description="DUF397" evidence="1">
    <location>
        <begin position="10"/>
        <end position="26"/>
    </location>
</feature>
<sequence>MAMPEPDRIVWRKSSRSYGNGNCVEVAWRTSSYSMGNGDCVEVGWRTSSYSVGNGACVEVAPAAAGVLVRDSKNPDGPTLCFATPSWHAFLHTVTGRRP</sequence>
<organism evidence="2 3">
    <name type="scientific">Gandjariella thermophila</name>
    <dbReference type="NCBI Taxonomy" id="1931992"/>
    <lineage>
        <taxon>Bacteria</taxon>
        <taxon>Bacillati</taxon>
        <taxon>Actinomycetota</taxon>
        <taxon>Actinomycetes</taxon>
        <taxon>Pseudonocardiales</taxon>
        <taxon>Pseudonocardiaceae</taxon>
        <taxon>Gandjariella</taxon>
    </lineage>
</organism>
<protein>
    <recommendedName>
        <fullName evidence="1">DUF397 domain-containing protein</fullName>
    </recommendedName>
</protein>
<evidence type="ECO:0000259" key="1">
    <source>
        <dbReference type="Pfam" id="PF04149"/>
    </source>
</evidence>
<feature type="domain" description="DUF397" evidence="1">
    <location>
        <begin position="27"/>
        <end position="43"/>
    </location>
</feature>
<dbReference type="Proteomes" id="UP000298860">
    <property type="component" value="Unassembled WGS sequence"/>
</dbReference>
<evidence type="ECO:0000313" key="3">
    <source>
        <dbReference type="Proteomes" id="UP000298860"/>
    </source>
</evidence>
<dbReference type="InterPro" id="IPR007278">
    <property type="entry name" value="DUF397"/>
</dbReference>
<comment type="caution">
    <text evidence="2">The sequence shown here is derived from an EMBL/GenBank/DDBJ whole genome shotgun (WGS) entry which is preliminary data.</text>
</comment>